<dbReference type="PANTHER" id="PTHR42749">
    <property type="entry name" value="CELL SHAPE-DETERMINING PROTEIN MREB"/>
    <property type="match status" value="1"/>
</dbReference>
<evidence type="ECO:0000313" key="2">
    <source>
        <dbReference type="Proteomes" id="UP000308092"/>
    </source>
</evidence>
<name>A0A4S3J680_9EURO</name>
<sequence>MQVLLADEPQLVVVHGLVLDRIQQIRYGVVTFGSRCSPVSYGIICDQIYDPEKHIGESVRLDSRDKQMYAVDQVDWLVIQVGHPIPNTGFTKEFQYKADPGRESEPQKVHVVMSILPPDKLPKSMRQKGVQLVCSLDILTEDVEKKLKNRHWYSIKPAFWRTIFDVKVFSWLRRPYSILSSSFDGVFSSDYGALGMDAEIN</sequence>
<dbReference type="PANTHER" id="PTHR42749:SF1">
    <property type="entry name" value="CELL SHAPE-DETERMINING PROTEIN MREB"/>
    <property type="match status" value="1"/>
</dbReference>
<dbReference type="VEuPathDB" id="FungiDB:EYZ11_010204"/>
<dbReference type="AlphaFoldDB" id="A0A4S3J680"/>
<comment type="caution">
    <text evidence="1">The sequence shown here is derived from an EMBL/GenBank/DDBJ whole genome shotgun (WGS) entry which is preliminary data.</text>
</comment>
<evidence type="ECO:0000313" key="1">
    <source>
        <dbReference type="EMBL" id="THC90325.1"/>
    </source>
</evidence>
<dbReference type="EMBL" id="SOSA01000533">
    <property type="protein sequence ID" value="THC90325.1"/>
    <property type="molecule type" value="Genomic_DNA"/>
</dbReference>
<accession>A0A4S3J680</accession>
<dbReference type="Proteomes" id="UP000308092">
    <property type="component" value="Unassembled WGS sequence"/>
</dbReference>
<proteinExistence type="predicted"/>
<organism evidence="1 2">
    <name type="scientific">Aspergillus tanneri</name>
    <dbReference type="NCBI Taxonomy" id="1220188"/>
    <lineage>
        <taxon>Eukaryota</taxon>
        <taxon>Fungi</taxon>
        <taxon>Dikarya</taxon>
        <taxon>Ascomycota</taxon>
        <taxon>Pezizomycotina</taxon>
        <taxon>Eurotiomycetes</taxon>
        <taxon>Eurotiomycetidae</taxon>
        <taxon>Eurotiales</taxon>
        <taxon>Aspergillaceae</taxon>
        <taxon>Aspergillus</taxon>
        <taxon>Aspergillus subgen. Circumdati</taxon>
    </lineage>
</organism>
<reference evidence="1 2" key="1">
    <citation type="submission" date="2019-03" db="EMBL/GenBank/DDBJ databases">
        <title>The genome sequence of a newly discovered highly antifungal drug resistant Aspergillus species, Aspergillus tanneri NIH 1004.</title>
        <authorList>
            <person name="Mounaud S."/>
            <person name="Singh I."/>
            <person name="Joardar V."/>
            <person name="Pakala S."/>
            <person name="Pakala S."/>
            <person name="Venepally P."/>
            <person name="Hoover J."/>
            <person name="Nierman W."/>
            <person name="Chung J."/>
            <person name="Losada L."/>
        </authorList>
    </citation>
    <scope>NUCLEOTIDE SEQUENCE [LARGE SCALE GENOMIC DNA]</scope>
    <source>
        <strain evidence="1 2">NIH1004</strain>
    </source>
</reference>
<gene>
    <name evidence="1" type="ORF">EYZ11_010204</name>
</gene>
<dbReference type="STRING" id="1220188.A0A4S3J680"/>
<protein>
    <submittedName>
        <fullName evidence="1">Uncharacterized protein</fullName>
    </submittedName>
</protein>
<keyword evidence="2" id="KW-1185">Reference proteome</keyword>